<keyword evidence="7 10" id="KW-0119">Carbohydrate metabolism</keyword>
<dbReference type="EMBL" id="FMXQ01000005">
    <property type="protein sequence ID" value="SDB36048.1"/>
    <property type="molecule type" value="Genomic_DNA"/>
</dbReference>
<evidence type="ECO:0000256" key="4">
    <source>
        <dbReference type="ARBA" id="ARBA00020295"/>
    </source>
</evidence>
<dbReference type="InterPro" id="IPR017853">
    <property type="entry name" value="GH"/>
</dbReference>
<evidence type="ECO:0000256" key="3">
    <source>
        <dbReference type="ARBA" id="ARBA00012560"/>
    </source>
</evidence>
<protein>
    <recommendedName>
        <fullName evidence="4 10">4-alpha-glucanotransferase</fullName>
        <ecNumber evidence="3 10">2.4.1.25</ecNumber>
    </recommendedName>
    <alternativeName>
        <fullName evidence="8 10">Amylomaltase</fullName>
    </alternativeName>
    <alternativeName>
        <fullName evidence="9 10">Disproportionating enzyme</fullName>
    </alternativeName>
</protein>
<dbReference type="Gene3D" id="3.20.20.80">
    <property type="entry name" value="Glycosidases"/>
    <property type="match status" value="1"/>
</dbReference>
<accession>A0A1G6CT41</accession>
<keyword evidence="12" id="KW-1185">Reference proteome</keyword>
<dbReference type="STRING" id="665467.SAMN02982931_02716"/>
<comment type="similarity">
    <text evidence="2 10">Belongs to the disproportionating enzyme family.</text>
</comment>
<sequence length="628" mass="68280">MSARDDLHKLAARAGLDHDFVSMTGDKVKVSDDAVRAVLGAMGIAAATDADVATSLAIVSPMKDAALEAPPGVSCHVPGWLDHGRCWGVTCQVYSLRSARNWGIGDFEDLGLMAETSAAAGADFLGVNPLHALFMAAPDRCSPFFPSSRQFLNPLYIAVDKVSGAEALGDALDIPEEIRGGDLIDYAAVGPIKRKALGFLFRLFQDRASEAEAAAFAGFVAERGRSLYLHALFEALSEEMVERGQGATWHNWPDVYRDPGSEAVRSFASNHADSVTFHSWLQWLADGQLAGAQARALAAGMRIGLYLDLAVGVAPDGSDTWADPDLVVPGARIGAPPDYFNAAGQDWGLAPLSPSGLAGHDFKPYRQALDTVLRHAGALRIDHAMGLYRLYWIARDFTAADGVYVHYPFQAMLRTLADVSRHRRTIVIGEDLGVVPTGFREAMRAAEMQSYRVLFFEKREDFFIPPEDYPREAMACLTIHDLHTLAGWWRGRDLEVLDAAGVLQAHNLDQLFEQRGHERRRLLGLLADKGLLPETMRAVMHDDAEAPVELPSEVAVALHRLVARTPCRLVTVAAEDVTGMVEQVNVPGTTVEHPNWQRKLPVTVEDIAGLPLFGAITAAMRAERPAIG</sequence>
<dbReference type="Proteomes" id="UP000199071">
    <property type="component" value="Unassembled WGS sequence"/>
</dbReference>
<organism evidence="11 12">
    <name type="scientific">Bauldia litoralis</name>
    <dbReference type="NCBI Taxonomy" id="665467"/>
    <lineage>
        <taxon>Bacteria</taxon>
        <taxon>Pseudomonadati</taxon>
        <taxon>Pseudomonadota</taxon>
        <taxon>Alphaproteobacteria</taxon>
        <taxon>Hyphomicrobiales</taxon>
        <taxon>Kaistiaceae</taxon>
        <taxon>Bauldia</taxon>
    </lineage>
</organism>
<evidence type="ECO:0000256" key="9">
    <source>
        <dbReference type="ARBA" id="ARBA00031501"/>
    </source>
</evidence>
<evidence type="ECO:0000256" key="7">
    <source>
        <dbReference type="ARBA" id="ARBA00023277"/>
    </source>
</evidence>
<dbReference type="OrthoDB" id="9763489at2"/>
<reference evidence="11 12" key="1">
    <citation type="submission" date="2016-10" db="EMBL/GenBank/DDBJ databases">
        <authorList>
            <person name="de Groot N.N."/>
        </authorList>
    </citation>
    <scope>NUCLEOTIDE SEQUENCE [LARGE SCALE GENOMIC DNA]</scope>
    <source>
        <strain evidence="11 12">ATCC 35022</strain>
    </source>
</reference>
<keyword evidence="5 10" id="KW-0328">Glycosyltransferase</keyword>
<dbReference type="InterPro" id="IPR003385">
    <property type="entry name" value="Glyco_hydro_77"/>
</dbReference>
<proteinExistence type="inferred from homology"/>
<dbReference type="AlphaFoldDB" id="A0A1G6CT41"/>
<evidence type="ECO:0000256" key="2">
    <source>
        <dbReference type="ARBA" id="ARBA00005684"/>
    </source>
</evidence>
<evidence type="ECO:0000256" key="6">
    <source>
        <dbReference type="ARBA" id="ARBA00022679"/>
    </source>
</evidence>
<dbReference type="NCBIfam" id="TIGR00217">
    <property type="entry name" value="malQ"/>
    <property type="match status" value="1"/>
</dbReference>
<evidence type="ECO:0000256" key="10">
    <source>
        <dbReference type="RuleBase" id="RU361207"/>
    </source>
</evidence>
<dbReference type="Pfam" id="PF02446">
    <property type="entry name" value="Glyco_hydro_77"/>
    <property type="match status" value="1"/>
</dbReference>
<dbReference type="EC" id="2.4.1.25" evidence="3 10"/>
<evidence type="ECO:0000313" key="11">
    <source>
        <dbReference type="EMBL" id="SDB36048.1"/>
    </source>
</evidence>
<evidence type="ECO:0000313" key="12">
    <source>
        <dbReference type="Proteomes" id="UP000199071"/>
    </source>
</evidence>
<dbReference type="PANTHER" id="PTHR32438">
    <property type="entry name" value="4-ALPHA-GLUCANOTRANSFERASE DPE1, CHLOROPLASTIC/AMYLOPLASTIC"/>
    <property type="match status" value="1"/>
</dbReference>
<comment type="catalytic activity">
    <reaction evidence="1 10">
        <text>Transfers a segment of a (1-&gt;4)-alpha-D-glucan to a new position in an acceptor, which may be glucose or a (1-&gt;4)-alpha-D-glucan.</text>
        <dbReference type="EC" id="2.4.1.25"/>
    </reaction>
</comment>
<dbReference type="GO" id="GO:0004134">
    <property type="term" value="F:4-alpha-glucanotransferase activity"/>
    <property type="evidence" value="ECO:0007669"/>
    <property type="project" value="UniProtKB-EC"/>
</dbReference>
<evidence type="ECO:0000256" key="5">
    <source>
        <dbReference type="ARBA" id="ARBA00022676"/>
    </source>
</evidence>
<dbReference type="SUPFAM" id="SSF51445">
    <property type="entry name" value="(Trans)glycosidases"/>
    <property type="match status" value="1"/>
</dbReference>
<name>A0A1G6CT41_9HYPH</name>
<gene>
    <name evidence="11" type="ORF">SAMN02982931_02716</name>
</gene>
<evidence type="ECO:0000256" key="1">
    <source>
        <dbReference type="ARBA" id="ARBA00000439"/>
    </source>
</evidence>
<keyword evidence="6 10" id="KW-0808">Transferase</keyword>
<evidence type="ECO:0000256" key="8">
    <source>
        <dbReference type="ARBA" id="ARBA00031423"/>
    </source>
</evidence>
<dbReference type="RefSeq" id="WP_090876978.1">
    <property type="nucleotide sequence ID" value="NZ_FMXQ01000005.1"/>
</dbReference>
<dbReference type="GO" id="GO:0005975">
    <property type="term" value="P:carbohydrate metabolic process"/>
    <property type="evidence" value="ECO:0007669"/>
    <property type="project" value="InterPro"/>
</dbReference>
<dbReference type="PANTHER" id="PTHR32438:SF5">
    <property type="entry name" value="4-ALPHA-GLUCANOTRANSFERASE DPE1, CHLOROPLASTIC_AMYLOPLASTIC"/>
    <property type="match status" value="1"/>
</dbReference>